<dbReference type="SUPFAM" id="SSF103473">
    <property type="entry name" value="MFS general substrate transporter"/>
    <property type="match status" value="1"/>
</dbReference>
<dbReference type="Proteomes" id="UP000557688">
    <property type="component" value="Unassembled WGS sequence"/>
</dbReference>
<dbReference type="AlphaFoldDB" id="A0A850NRV9"/>
<keyword evidence="5 6" id="KW-0472">Membrane</keyword>
<feature type="domain" description="Major facilitator superfamily (MFS) profile" evidence="7">
    <location>
        <begin position="1"/>
        <end position="385"/>
    </location>
</feature>
<dbReference type="Proteomes" id="UP000565205">
    <property type="component" value="Unassembled WGS sequence"/>
</dbReference>
<feature type="transmembrane region" description="Helical" evidence="6">
    <location>
        <begin position="323"/>
        <end position="346"/>
    </location>
</feature>
<name>A0A850NRV9_9PROT</name>
<keyword evidence="2" id="KW-1003">Cell membrane</keyword>
<comment type="subcellular location">
    <subcellularLocation>
        <location evidence="1">Cell membrane</location>
        <topology evidence="1">Multi-pass membrane protein</topology>
    </subcellularLocation>
</comment>
<feature type="transmembrane region" description="Helical" evidence="6">
    <location>
        <begin position="28"/>
        <end position="49"/>
    </location>
</feature>
<feature type="transmembrane region" description="Helical" evidence="6">
    <location>
        <begin position="194"/>
        <end position="217"/>
    </location>
</feature>
<feature type="transmembrane region" description="Helical" evidence="6">
    <location>
        <begin position="229"/>
        <end position="250"/>
    </location>
</feature>
<evidence type="ECO:0000256" key="5">
    <source>
        <dbReference type="ARBA" id="ARBA00023136"/>
    </source>
</evidence>
<feature type="transmembrane region" description="Helical" evidence="6">
    <location>
        <begin position="288"/>
        <end position="311"/>
    </location>
</feature>
<keyword evidence="10" id="KW-1185">Reference proteome</keyword>
<dbReference type="InterPro" id="IPR020846">
    <property type="entry name" value="MFS_dom"/>
</dbReference>
<dbReference type="RefSeq" id="WP_176622570.1">
    <property type="nucleotide sequence ID" value="NZ_JABXXQ010000057.1"/>
</dbReference>
<feature type="transmembrane region" description="Helical" evidence="6">
    <location>
        <begin position="120"/>
        <end position="143"/>
    </location>
</feature>
<dbReference type="InterPro" id="IPR036259">
    <property type="entry name" value="MFS_trans_sf"/>
</dbReference>
<evidence type="ECO:0000256" key="6">
    <source>
        <dbReference type="SAM" id="Phobius"/>
    </source>
</evidence>
<evidence type="ECO:0000313" key="9">
    <source>
        <dbReference type="EMBL" id="NVN29678.1"/>
    </source>
</evidence>
<evidence type="ECO:0000256" key="1">
    <source>
        <dbReference type="ARBA" id="ARBA00004651"/>
    </source>
</evidence>
<evidence type="ECO:0000256" key="4">
    <source>
        <dbReference type="ARBA" id="ARBA00022989"/>
    </source>
</evidence>
<dbReference type="PANTHER" id="PTHR43124">
    <property type="entry name" value="PURINE EFFLUX PUMP PBUE"/>
    <property type="match status" value="1"/>
</dbReference>
<proteinExistence type="predicted"/>
<reference evidence="9 11" key="1">
    <citation type="submission" date="2020-06" db="EMBL/GenBank/DDBJ databases">
        <title>Description of novel acetic acid bacteria.</title>
        <authorList>
            <person name="Sombolestani A."/>
        </authorList>
    </citation>
    <scope>NUCLEOTIDE SEQUENCE [LARGE SCALE GENOMIC DNA]</scope>
    <source>
        <strain evidence="9 11">LMG 26838</strain>
    </source>
</reference>
<keyword evidence="4 6" id="KW-1133">Transmembrane helix</keyword>
<gene>
    <name evidence="8" type="ORF">FHR90_002132</name>
    <name evidence="9" type="ORF">HUK83_04910</name>
</gene>
<evidence type="ECO:0000313" key="8">
    <source>
        <dbReference type="EMBL" id="MBB3174291.1"/>
    </source>
</evidence>
<feature type="transmembrane region" description="Helical" evidence="6">
    <location>
        <begin position="262"/>
        <end position="282"/>
    </location>
</feature>
<evidence type="ECO:0000259" key="7">
    <source>
        <dbReference type="PROSITE" id="PS50850"/>
    </source>
</evidence>
<keyword evidence="3 6" id="KW-0812">Transmembrane</keyword>
<protein>
    <submittedName>
        <fullName evidence="8">MFS family permease</fullName>
    </submittedName>
    <submittedName>
        <fullName evidence="9">MFS transporter</fullName>
    </submittedName>
</protein>
<evidence type="ECO:0000256" key="2">
    <source>
        <dbReference type="ARBA" id="ARBA00022475"/>
    </source>
</evidence>
<dbReference type="PROSITE" id="PS50850">
    <property type="entry name" value="MFS"/>
    <property type="match status" value="1"/>
</dbReference>
<evidence type="ECO:0000313" key="10">
    <source>
        <dbReference type="Proteomes" id="UP000557688"/>
    </source>
</evidence>
<dbReference type="InterPro" id="IPR050189">
    <property type="entry name" value="MFS_Efflux_Transporters"/>
</dbReference>
<dbReference type="Pfam" id="PF07690">
    <property type="entry name" value="MFS_1"/>
    <property type="match status" value="1"/>
</dbReference>
<organism evidence="9 11">
    <name type="scientific">Endobacter medicaginis</name>
    <dbReference type="NCBI Taxonomy" id="1181271"/>
    <lineage>
        <taxon>Bacteria</taxon>
        <taxon>Pseudomonadati</taxon>
        <taxon>Pseudomonadota</taxon>
        <taxon>Alphaproteobacteria</taxon>
        <taxon>Acetobacterales</taxon>
        <taxon>Acetobacteraceae</taxon>
        <taxon>Endobacter</taxon>
    </lineage>
</organism>
<evidence type="ECO:0000256" key="3">
    <source>
        <dbReference type="ARBA" id="ARBA00022692"/>
    </source>
</evidence>
<dbReference type="InterPro" id="IPR011701">
    <property type="entry name" value="MFS"/>
</dbReference>
<feature type="transmembrane region" description="Helical" evidence="6">
    <location>
        <begin position="149"/>
        <end position="167"/>
    </location>
</feature>
<dbReference type="EMBL" id="JABXXQ010000057">
    <property type="protein sequence ID" value="NVN29678.1"/>
    <property type="molecule type" value="Genomic_DNA"/>
</dbReference>
<dbReference type="Gene3D" id="1.20.1250.20">
    <property type="entry name" value="MFS general substrate transporter like domains"/>
    <property type="match status" value="1"/>
</dbReference>
<dbReference type="GO" id="GO:0005886">
    <property type="term" value="C:plasma membrane"/>
    <property type="evidence" value="ECO:0007669"/>
    <property type="project" value="UniProtKB-SubCell"/>
</dbReference>
<dbReference type="PANTHER" id="PTHR43124:SF3">
    <property type="entry name" value="CHLORAMPHENICOL EFFLUX PUMP RV0191"/>
    <property type="match status" value="1"/>
</dbReference>
<dbReference type="GO" id="GO:0022857">
    <property type="term" value="F:transmembrane transporter activity"/>
    <property type="evidence" value="ECO:0007669"/>
    <property type="project" value="InterPro"/>
</dbReference>
<dbReference type="EMBL" id="JACHXV010000007">
    <property type="protein sequence ID" value="MBB3174291.1"/>
    <property type="molecule type" value="Genomic_DNA"/>
</dbReference>
<reference evidence="8 10" key="2">
    <citation type="submission" date="2020-08" db="EMBL/GenBank/DDBJ databases">
        <title>Genomic Encyclopedia of Type Strains, Phase III (KMG-III): the genomes of soil and plant-associated and newly described type strains.</title>
        <authorList>
            <person name="Whitman W."/>
        </authorList>
    </citation>
    <scope>NUCLEOTIDE SEQUENCE [LARGE SCALE GENOMIC DNA]</scope>
    <source>
        <strain evidence="8 10">CECT 8088</strain>
    </source>
</reference>
<sequence length="400" mass="41593">MLDYIDRLVFSTANDAIKHELGLSDATIGLLGGTSFALLYAVMVIPFALVADRGFAARLASAGIAIWSIATALVGRAHGVAGIACGRIGVGLGQAAFSPTSSSLTAAYSTEASRATAFSVTYGISTLGYVIGLAGGGWMVGHLGWRKTFILLGLAGLPVALLMALFVREPQAASGGLQPGSWRELLANRDLRDLLLYGLTSQIVNYGITLWSVSFYMRSFGLSAAQAGLWFGLGIGLAYMAGSFAGGPLAERMTRGRGMGGILRFAFWAYLLAQPLGVVQMATHSLALSLTMLVGTATISSLAVGPAYGAVPSVVPPERRATASALFSLACNAAGIAIGPPLFGWISDLLTPHFGEGALRVSLLVASILSFWPAVHLFVLQRRLNAGSGASRPALENVLR</sequence>
<evidence type="ECO:0000313" key="11">
    <source>
        <dbReference type="Proteomes" id="UP000565205"/>
    </source>
</evidence>
<accession>A0A850NRV9</accession>
<feature type="transmembrane region" description="Helical" evidence="6">
    <location>
        <begin position="358"/>
        <end position="380"/>
    </location>
</feature>
<comment type="caution">
    <text evidence="9">The sequence shown here is derived from an EMBL/GenBank/DDBJ whole genome shotgun (WGS) entry which is preliminary data.</text>
</comment>